<comment type="caution">
    <text evidence="2">The sequence shown here is derived from an EMBL/GenBank/DDBJ whole genome shotgun (WGS) entry which is preliminary data.</text>
</comment>
<feature type="compositionally biased region" description="Basic and acidic residues" evidence="1">
    <location>
        <begin position="62"/>
        <end position="76"/>
    </location>
</feature>
<feature type="compositionally biased region" description="Basic and acidic residues" evidence="1">
    <location>
        <begin position="184"/>
        <end position="195"/>
    </location>
</feature>
<gene>
    <name evidence="2" type="ORF">Naga_100650g5</name>
</gene>
<reference evidence="2 3" key="1">
    <citation type="journal article" date="2014" name="Mol. Plant">
        <title>Chromosome Scale Genome Assembly and Transcriptome Profiling of Nannochloropsis gaditana in Nitrogen Depletion.</title>
        <authorList>
            <person name="Corteggiani Carpinelli E."/>
            <person name="Telatin A."/>
            <person name="Vitulo N."/>
            <person name="Forcato C."/>
            <person name="D'Angelo M."/>
            <person name="Schiavon R."/>
            <person name="Vezzi A."/>
            <person name="Giacometti G.M."/>
            <person name="Morosinotto T."/>
            <person name="Valle G."/>
        </authorList>
    </citation>
    <scope>NUCLEOTIDE SEQUENCE [LARGE SCALE GENOMIC DNA]</scope>
    <source>
        <strain evidence="2 3">B-31</strain>
    </source>
</reference>
<dbReference type="EMBL" id="AZIL01002461">
    <property type="protein sequence ID" value="EWM21530.1"/>
    <property type="molecule type" value="Genomic_DNA"/>
</dbReference>
<name>W7T3N0_9STRA</name>
<dbReference type="OrthoDB" id="10513306at2759"/>
<dbReference type="AlphaFoldDB" id="W7T3N0"/>
<accession>W7T3N0</accession>
<dbReference type="Proteomes" id="UP000019335">
    <property type="component" value="Unassembled WGS sequence"/>
</dbReference>
<keyword evidence="3" id="KW-1185">Reference proteome</keyword>
<evidence type="ECO:0000256" key="1">
    <source>
        <dbReference type="SAM" id="MobiDB-lite"/>
    </source>
</evidence>
<feature type="non-terminal residue" evidence="2">
    <location>
        <position position="210"/>
    </location>
</feature>
<evidence type="ECO:0000313" key="2">
    <source>
        <dbReference type="EMBL" id="EWM21530.1"/>
    </source>
</evidence>
<proteinExistence type="predicted"/>
<protein>
    <submittedName>
        <fullName evidence="2">Uncharacterized protein</fullName>
    </submittedName>
</protein>
<organism evidence="2 3">
    <name type="scientific">Nannochloropsis gaditana</name>
    <dbReference type="NCBI Taxonomy" id="72520"/>
    <lineage>
        <taxon>Eukaryota</taxon>
        <taxon>Sar</taxon>
        <taxon>Stramenopiles</taxon>
        <taxon>Ochrophyta</taxon>
        <taxon>Eustigmatophyceae</taxon>
        <taxon>Eustigmatales</taxon>
        <taxon>Monodopsidaceae</taxon>
        <taxon>Nannochloropsis</taxon>
    </lineage>
</organism>
<evidence type="ECO:0000313" key="3">
    <source>
        <dbReference type="Proteomes" id="UP000019335"/>
    </source>
</evidence>
<sequence length="210" mass="22508">MVSRVSPLASPSLDFWAEAESVLRQGGEAEGEPRGEGGGEASLNKSEGKGIVHVQVRAPQQAERDGIVKVHQKGLDAKYTSPGKSSSSSSFSPVDVEEGAPEEKPTVEMAAKGGGEGEGGGMTFVLPPDLDPHRKEMRETAKEEVVEGASTTSVRGLEDEDDLEEAVRDLKEDEGEEEGGSDSGEGREEVERAQATEEEEEEKKKKRKEE</sequence>
<feature type="compositionally biased region" description="Gly residues" evidence="1">
    <location>
        <begin position="112"/>
        <end position="122"/>
    </location>
</feature>
<feature type="region of interest" description="Disordered" evidence="1">
    <location>
        <begin position="21"/>
        <end position="210"/>
    </location>
</feature>
<feature type="compositionally biased region" description="Basic and acidic residues" evidence="1">
    <location>
        <begin position="130"/>
        <end position="145"/>
    </location>
</feature>